<feature type="transmembrane region" description="Helical" evidence="1">
    <location>
        <begin position="885"/>
        <end position="904"/>
    </location>
</feature>
<evidence type="ECO:0000256" key="1">
    <source>
        <dbReference type="SAM" id="Phobius"/>
    </source>
</evidence>
<dbReference type="PRINTS" id="PR00702">
    <property type="entry name" value="ACRIFLAVINRP"/>
</dbReference>
<feature type="transmembrane region" description="Helical" evidence="1">
    <location>
        <begin position="960"/>
        <end position="982"/>
    </location>
</feature>
<dbReference type="SUPFAM" id="SSF82866">
    <property type="entry name" value="Multidrug efflux transporter AcrB transmembrane domain"/>
    <property type="match status" value="2"/>
</dbReference>
<dbReference type="PANTHER" id="PTHR32063:SF18">
    <property type="entry name" value="CATION EFFLUX SYSTEM PROTEIN"/>
    <property type="match status" value="1"/>
</dbReference>
<name>A0ABQ1I490_9ALTE</name>
<dbReference type="Proteomes" id="UP000651977">
    <property type="component" value="Unassembled WGS sequence"/>
</dbReference>
<proteinExistence type="predicted"/>
<dbReference type="PANTHER" id="PTHR32063">
    <property type="match status" value="1"/>
</dbReference>
<dbReference type="Gene3D" id="3.30.70.1320">
    <property type="entry name" value="Multidrug efflux transporter AcrB pore domain like"/>
    <property type="match status" value="1"/>
</dbReference>
<feature type="transmembrane region" description="Helical" evidence="1">
    <location>
        <begin position="431"/>
        <end position="453"/>
    </location>
</feature>
<evidence type="ECO:0000313" key="3">
    <source>
        <dbReference type="Proteomes" id="UP000651977"/>
    </source>
</evidence>
<dbReference type="Gene3D" id="3.30.70.1430">
    <property type="entry name" value="Multidrug efflux transporter AcrB pore domain"/>
    <property type="match status" value="2"/>
</dbReference>
<feature type="transmembrane region" description="Helical" evidence="1">
    <location>
        <begin position="988"/>
        <end position="1011"/>
    </location>
</feature>
<evidence type="ECO:0000313" key="2">
    <source>
        <dbReference type="EMBL" id="GGB12993.1"/>
    </source>
</evidence>
<dbReference type="Gene3D" id="1.20.1640.10">
    <property type="entry name" value="Multidrug efflux transporter AcrB transmembrane domain"/>
    <property type="match status" value="2"/>
</dbReference>
<gene>
    <name evidence="2" type="ORF">GCM10007414_27940</name>
</gene>
<comment type="caution">
    <text evidence="2">The sequence shown here is derived from an EMBL/GenBank/DDBJ whole genome shotgun (WGS) entry which is preliminary data.</text>
</comment>
<feature type="transmembrane region" description="Helical" evidence="1">
    <location>
        <begin position="361"/>
        <end position="381"/>
    </location>
</feature>
<accession>A0ABQ1I490</accession>
<protein>
    <submittedName>
        <fullName evidence="2">Acriflavin resistance protein</fullName>
    </submittedName>
</protein>
<keyword evidence="1" id="KW-1133">Transmembrane helix</keyword>
<dbReference type="EMBL" id="BMDY01000017">
    <property type="protein sequence ID" value="GGB12993.1"/>
    <property type="molecule type" value="Genomic_DNA"/>
</dbReference>
<dbReference type="Gene3D" id="3.30.70.1440">
    <property type="entry name" value="Multidrug efflux transporter AcrB pore domain"/>
    <property type="match status" value="1"/>
</dbReference>
<dbReference type="InterPro" id="IPR001036">
    <property type="entry name" value="Acrflvin-R"/>
</dbReference>
<dbReference type="SUPFAM" id="SSF82714">
    <property type="entry name" value="Multidrug efflux transporter AcrB TolC docking domain, DN and DC subdomains"/>
    <property type="match status" value="2"/>
</dbReference>
<organism evidence="2 3">
    <name type="scientific">Agarivorans gilvus</name>
    <dbReference type="NCBI Taxonomy" id="680279"/>
    <lineage>
        <taxon>Bacteria</taxon>
        <taxon>Pseudomonadati</taxon>
        <taxon>Pseudomonadota</taxon>
        <taxon>Gammaproteobacteria</taxon>
        <taxon>Alteromonadales</taxon>
        <taxon>Alteromonadaceae</taxon>
        <taxon>Agarivorans</taxon>
    </lineage>
</organism>
<reference evidence="3" key="1">
    <citation type="journal article" date="2019" name="Int. J. Syst. Evol. Microbiol.">
        <title>The Global Catalogue of Microorganisms (GCM) 10K type strain sequencing project: providing services to taxonomists for standard genome sequencing and annotation.</title>
        <authorList>
            <consortium name="The Broad Institute Genomics Platform"/>
            <consortium name="The Broad Institute Genome Sequencing Center for Infectious Disease"/>
            <person name="Wu L."/>
            <person name="Ma J."/>
        </authorList>
    </citation>
    <scope>NUCLEOTIDE SEQUENCE [LARGE SCALE GENOMIC DNA]</scope>
    <source>
        <strain evidence="3">CGMCC 1.10131</strain>
    </source>
</reference>
<keyword evidence="1" id="KW-0472">Membrane</keyword>
<dbReference type="SUPFAM" id="SSF82693">
    <property type="entry name" value="Multidrug efflux transporter AcrB pore domain, PN1, PN2, PC1 and PC2 subdomains"/>
    <property type="match status" value="2"/>
</dbReference>
<keyword evidence="3" id="KW-1185">Reference proteome</keyword>
<keyword evidence="1" id="KW-0812">Transmembrane</keyword>
<feature type="transmembrane region" description="Helical" evidence="1">
    <location>
        <begin position="335"/>
        <end position="354"/>
    </location>
</feature>
<feature type="transmembrane region" description="Helical" evidence="1">
    <location>
        <begin position="910"/>
        <end position="933"/>
    </location>
</feature>
<dbReference type="RefSeq" id="WP_055733114.1">
    <property type="nucleotide sequence ID" value="NZ_BMDY01000017.1"/>
</dbReference>
<feature type="transmembrane region" description="Helical" evidence="1">
    <location>
        <begin position="387"/>
        <end position="410"/>
    </location>
</feature>
<sequence length="1028" mass="112114">MIAAFYKNPRLIALFMVLIVVAGLGAIGTLPRSEDPEITSRFASIFTQYPGASAERVESLITDPIENKIRKLSEIKLVQSSSRPGFSVLQVELKDDVMDVVPVWARIRDLVGELTPQLPAGSSAPLLDEERGYAFTSIIALRWTGPGESDLAILGRYAKELQSLLRNVPGTDFVDIQGEGSEEILVELDPYQAGALGMTTEQISQMIAAADAKVTAGELINSNTQMQLELRGELDSLERIREIPLISDSNGYVYRLGDFATVSRALKSPPEQLATVEREPAVVLGVRMRSEYRVDKWSAWLTQALDEFRMELPSNVSAEVIFEQESYTAKRLGELVNNVLVGFVIIVLVLLLTLGWRSALIVAMSLPLTVMFTLGCMNFYGAPIHQMSVTGLVVALGIMVDNAIVMADTIGQKKRQGLSGLQAVKQAIAHLWLPLLGSTLTTVLAFLPIVLMPGPTGEFVVGIALSVIFSLVGSYIISHTLVASFSGHFLPSHESGDHWYERGLDIAWLGRMFQAILRTCLRFPKASMLLISLLPMMGFYGVGQMTEQFFPPSDRDMFQIEVYVAPQSSIYATEDVTEQLTEHMYAKDGIKSVSWFVGNNAPSFYYNLMPRQMGAKNYAQAMVTTDDYQAANRLIPELQQEFDREFPQAQVLVRKLEQGPPFNAPVELRIYGPNLDVLKELGDEYRRILTELPNVTHTRATLLPGTPKVWLNVDENESLLSGMSLTQVASQLQANLQGRVNGTVLEASESLPVRIRLADRQRSEVGDLGDLTLSSQLAGNIPLSSLAQLEILPTRGEIPRRNGRRVNVVEGYLRTDVLPGAVLDAFRERLAEQPVAMPAGYSLEFGGEGAERNAAVNNLMASVGVIGVLLVMVVVLSFNSFRLSFVIVLTAIQASGLGLLSVYLGGYPFGFTVIIGLLGLIGLAINDAIVILAELRSDERACQGDTEAIFAGVLSCTRHIMSTTITTVGGFLPLILSGGGFWPPFAVAIAGGTGLTTLLSYFFVPAAFLVIARGKRKIPVVGQPTVAH</sequence>
<dbReference type="Pfam" id="PF00873">
    <property type="entry name" value="ACR_tran"/>
    <property type="match status" value="1"/>
</dbReference>
<feature type="transmembrane region" description="Helical" evidence="1">
    <location>
        <begin position="459"/>
        <end position="477"/>
    </location>
</feature>
<dbReference type="Gene3D" id="3.30.2090.10">
    <property type="entry name" value="Multidrug efflux transporter AcrB TolC docking domain, DN and DC subdomains"/>
    <property type="match status" value="2"/>
</dbReference>
<feature type="transmembrane region" description="Helical" evidence="1">
    <location>
        <begin position="859"/>
        <end position="878"/>
    </location>
</feature>
<dbReference type="InterPro" id="IPR027463">
    <property type="entry name" value="AcrB_DN_DC_subdom"/>
</dbReference>